<evidence type="ECO:0000313" key="3">
    <source>
        <dbReference type="Proteomes" id="UP000465266"/>
    </source>
</evidence>
<gene>
    <name evidence="2" type="ORF">IFM53868_06057</name>
</gene>
<evidence type="ECO:0000313" key="2">
    <source>
        <dbReference type="EMBL" id="GFF90085.1"/>
    </source>
</evidence>
<feature type="compositionally biased region" description="Basic residues" evidence="1">
    <location>
        <begin position="18"/>
        <end position="31"/>
    </location>
</feature>
<feature type="region of interest" description="Disordered" evidence="1">
    <location>
        <begin position="1"/>
        <end position="54"/>
    </location>
</feature>
<dbReference type="EMBL" id="BLKG01000065">
    <property type="protein sequence ID" value="GFF90085.1"/>
    <property type="molecule type" value="Genomic_DNA"/>
</dbReference>
<feature type="compositionally biased region" description="Polar residues" evidence="1">
    <location>
        <begin position="35"/>
        <end position="53"/>
    </location>
</feature>
<dbReference type="Proteomes" id="UP000465266">
    <property type="component" value="Unassembled WGS sequence"/>
</dbReference>
<comment type="caution">
    <text evidence="2">The sequence shown here is derived from an EMBL/GenBank/DDBJ whole genome shotgun (WGS) entry which is preliminary data.</text>
</comment>
<feature type="region of interest" description="Disordered" evidence="1">
    <location>
        <begin position="249"/>
        <end position="283"/>
    </location>
</feature>
<feature type="compositionally biased region" description="Basic and acidic residues" evidence="1">
    <location>
        <begin position="267"/>
        <end position="282"/>
    </location>
</feature>
<organism evidence="2 3">
    <name type="scientific">Aspergillus udagawae</name>
    <dbReference type="NCBI Taxonomy" id="91492"/>
    <lineage>
        <taxon>Eukaryota</taxon>
        <taxon>Fungi</taxon>
        <taxon>Dikarya</taxon>
        <taxon>Ascomycota</taxon>
        <taxon>Pezizomycotina</taxon>
        <taxon>Eurotiomycetes</taxon>
        <taxon>Eurotiomycetidae</taxon>
        <taxon>Eurotiales</taxon>
        <taxon>Aspergillaceae</taxon>
        <taxon>Aspergillus</taxon>
        <taxon>Aspergillus subgen. Fumigati</taxon>
    </lineage>
</organism>
<proteinExistence type="predicted"/>
<sequence length="705" mass="77391">MASMVLPQLDGYVENRRAEKKAHKKKKKQNKNKQSSQGDCNAPSCSESPPSYKSTADDAAAAQLRAASSVDTLRLPLIVDGASWGKKHAAAQSQYSYGVNHHASHSYHDISFVAQTSAAPLHSPSIAATTEETIRAPSVQSGIHGDVSLSSSASKKLPYCQFHGTATCRFDPACCVHKARADCDCPRPPSCCCVHHAGDCCTCVYTPRSGYVNGACSLMGHDLPSYAPYPVAKNGEDVSADPSHVSINWPLKDNGTSSKDVAGNGGESHREGQNMHSLEADRVPQPVAKKHPEAATEYDDGPLAAYILRLYDREEFHDCRILLKSGKDNFPPISIHTHKVFIARSPLLASILKSSAAKQEIPEIVAMAGENFLLVKAFGIALQSLYGLALLNQKRLRSMTLYSLGYTEESIKSSPYPINTALADFAMCYASSGAFLQRRDIVETGIKLIVEAINWDNIELIFYFGFCISKFLITAPQIAEPEKSSGDQPVTDNQRTLNKVNDANDDLQTKWAAHLLTAALDFVVSRMEADFTLFPRAHCKGMPDRIPEYLHSSLTPSLPNPKLAEVKFGSFAALEEQKQSPEIVTTSAVLVCLPFEHLKEAFVKMNARRILSSNLAQAILLEREQRRVQALRAFARLRAHSSKQEIPAEIVELGYREFFTSRNVFSDTEEDSSTASLEISLEREWIGLAVGEVVVKHRVIKVAKE</sequence>
<keyword evidence="3" id="KW-1185">Reference proteome</keyword>
<reference evidence="2 3" key="1">
    <citation type="submission" date="2020-01" db="EMBL/GenBank/DDBJ databases">
        <title>Draft genome sequence of Aspergillus udagawae IFM 53868.</title>
        <authorList>
            <person name="Takahashi H."/>
            <person name="Yaguchi T."/>
        </authorList>
    </citation>
    <scope>NUCLEOTIDE SEQUENCE [LARGE SCALE GENOMIC DNA]</scope>
    <source>
        <strain evidence="2 3">IFM 53868</strain>
    </source>
</reference>
<evidence type="ECO:0000256" key="1">
    <source>
        <dbReference type="SAM" id="MobiDB-lite"/>
    </source>
</evidence>
<protein>
    <recommendedName>
        <fullName evidence="4">BTB domain-containing protein</fullName>
    </recommendedName>
</protein>
<name>A0ABQ1AXX6_9EURO</name>
<evidence type="ECO:0008006" key="4">
    <source>
        <dbReference type="Google" id="ProtNLM"/>
    </source>
</evidence>
<accession>A0ABQ1AXX6</accession>